<comment type="caution">
    <text evidence="1">The sequence shown here is derived from an EMBL/GenBank/DDBJ whole genome shotgun (WGS) entry which is preliminary data.</text>
</comment>
<sequence length="51" mass="6054">MNEVRIVTDRHFVAPLTDEEYKDVKRKALEANLKVKQWIQSAILDKLNKEE</sequence>
<reference evidence="1" key="1">
    <citation type="journal article" date="2015" name="Nature">
        <title>Complex archaea that bridge the gap between prokaryotes and eukaryotes.</title>
        <authorList>
            <person name="Spang A."/>
            <person name="Saw J.H."/>
            <person name="Jorgensen S.L."/>
            <person name="Zaremba-Niedzwiedzka K."/>
            <person name="Martijn J."/>
            <person name="Lind A.E."/>
            <person name="van Eijk R."/>
            <person name="Schleper C."/>
            <person name="Guy L."/>
            <person name="Ettema T.J."/>
        </authorList>
    </citation>
    <scope>NUCLEOTIDE SEQUENCE</scope>
</reference>
<proteinExistence type="predicted"/>
<organism evidence="1">
    <name type="scientific">marine sediment metagenome</name>
    <dbReference type="NCBI Taxonomy" id="412755"/>
    <lineage>
        <taxon>unclassified sequences</taxon>
        <taxon>metagenomes</taxon>
        <taxon>ecological metagenomes</taxon>
    </lineage>
</organism>
<dbReference type="EMBL" id="LAZR01000314">
    <property type="protein sequence ID" value="KKN75183.1"/>
    <property type="molecule type" value="Genomic_DNA"/>
</dbReference>
<protein>
    <submittedName>
        <fullName evidence="1">Uncharacterized protein</fullName>
    </submittedName>
</protein>
<evidence type="ECO:0000313" key="1">
    <source>
        <dbReference type="EMBL" id="KKN75183.1"/>
    </source>
</evidence>
<gene>
    <name evidence="1" type="ORF">LCGC14_0383420</name>
</gene>
<name>A0A0F9WAL3_9ZZZZ</name>
<accession>A0A0F9WAL3</accession>
<dbReference type="AlphaFoldDB" id="A0A0F9WAL3"/>